<dbReference type="Pfam" id="PF04892">
    <property type="entry name" value="VanZ"/>
    <property type="match status" value="1"/>
</dbReference>
<feature type="domain" description="VanZ-like" evidence="2">
    <location>
        <begin position="47"/>
        <end position="167"/>
    </location>
</feature>
<feature type="transmembrane region" description="Helical" evidence="1">
    <location>
        <begin position="89"/>
        <end position="113"/>
    </location>
</feature>
<keyword evidence="4" id="KW-1185">Reference proteome</keyword>
<keyword evidence="1" id="KW-0812">Transmembrane</keyword>
<dbReference type="InterPro" id="IPR006976">
    <property type="entry name" value="VanZ-like"/>
</dbReference>
<feature type="transmembrane region" description="Helical" evidence="1">
    <location>
        <begin position="152"/>
        <end position="178"/>
    </location>
</feature>
<feature type="transmembrane region" description="Helical" evidence="1">
    <location>
        <begin position="12"/>
        <end position="29"/>
    </location>
</feature>
<feature type="transmembrane region" description="Helical" evidence="1">
    <location>
        <begin position="120"/>
        <end position="140"/>
    </location>
</feature>
<dbReference type="PANTHER" id="PTHR36834">
    <property type="entry name" value="MEMBRANE PROTEIN-RELATED"/>
    <property type="match status" value="1"/>
</dbReference>
<name>A0ABW5WXA7_9STAP</name>
<proteinExistence type="predicted"/>
<keyword evidence="1" id="KW-0472">Membrane</keyword>
<reference evidence="4" key="1">
    <citation type="journal article" date="2019" name="Int. J. Syst. Evol. Microbiol.">
        <title>The Global Catalogue of Microorganisms (GCM) 10K type strain sequencing project: providing services to taxonomists for standard genome sequencing and annotation.</title>
        <authorList>
            <consortium name="The Broad Institute Genomics Platform"/>
            <consortium name="The Broad Institute Genome Sequencing Center for Infectious Disease"/>
            <person name="Wu L."/>
            <person name="Ma J."/>
        </authorList>
    </citation>
    <scope>NUCLEOTIDE SEQUENCE [LARGE SCALE GENOMIC DNA]</scope>
    <source>
        <strain evidence="4">KCTC 33575</strain>
    </source>
</reference>
<dbReference type="EMBL" id="JBHUOQ010000005">
    <property type="protein sequence ID" value="MFD2831466.1"/>
    <property type="molecule type" value="Genomic_DNA"/>
</dbReference>
<comment type="caution">
    <text evidence="3">The sequence shown here is derived from an EMBL/GenBank/DDBJ whole genome shotgun (WGS) entry which is preliminary data.</text>
</comment>
<dbReference type="RefSeq" id="WP_377775750.1">
    <property type="nucleotide sequence ID" value="NZ_JBHUOQ010000005.1"/>
</dbReference>
<dbReference type="InterPro" id="IPR053150">
    <property type="entry name" value="Teicoplanin_resist-assoc"/>
</dbReference>
<protein>
    <submittedName>
        <fullName evidence="3">VanZ family protein</fullName>
    </submittedName>
</protein>
<evidence type="ECO:0000259" key="2">
    <source>
        <dbReference type="Pfam" id="PF04892"/>
    </source>
</evidence>
<keyword evidence="1" id="KW-1133">Transmembrane helix</keyword>
<accession>A0ABW5WXA7</accession>
<feature type="transmembrane region" description="Helical" evidence="1">
    <location>
        <begin position="49"/>
        <end position="69"/>
    </location>
</feature>
<dbReference type="PANTHER" id="PTHR36834:SF1">
    <property type="entry name" value="INTEGRAL MEMBRANE PROTEIN"/>
    <property type="match status" value="1"/>
</dbReference>
<evidence type="ECO:0000256" key="1">
    <source>
        <dbReference type="SAM" id="Phobius"/>
    </source>
</evidence>
<organism evidence="3 4">
    <name type="scientific">Corticicoccus populi</name>
    <dbReference type="NCBI Taxonomy" id="1812821"/>
    <lineage>
        <taxon>Bacteria</taxon>
        <taxon>Bacillati</taxon>
        <taxon>Bacillota</taxon>
        <taxon>Bacilli</taxon>
        <taxon>Bacillales</taxon>
        <taxon>Staphylococcaceae</taxon>
        <taxon>Corticicoccus</taxon>
    </lineage>
</organism>
<sequence>MKQLYNAFEPVIPIFIMIFVVVIILFLFLNRKSGYKLNSKRRQFTMLIYIGMISTVVGMILVTLIPAGYPNDSLQLVPFESIIETWELATTRAIINSLIMNVLLFVPFGFFLYLITRKEFLTTVAASLTSILIEALQFILPVGRGTNIDDVILNTVGGIIGMLLGVLVLKLEIVYNIISKGNSSTKE</sequence>
<dbReference type="Proteomes" id="UP001597519">
    <property type="component" value="Unassembled WGS sequence"/>
</dbReference>
<gene>
    <name evidence="3" type="ORF">ACFSX4_13400</name>
</gene>
<evidence type="ECO:0000313" key="4">
    <source>
        <dbReference type="Proteomes" id="UP001597519"/>
    </source>
</evidence>
<evidence type="ECO:0000313" key="3">
    <source>
        <dbReference type="EMBL" id="MFD2831466.1"/>
    </source>
</evidence>